<dbReference type="AlphaFoldDB" id="A0A0N4U4M7"/>
<feature type="compositionally biased region" description="Acidic residues" evidence="1">
    <location>
        <begin position="35"/>
        <end position="50"/>
    </location>
</feature>
<sequence length="67" mass="7676">MQLYHHRILTELNKVSNDLTTESTVKMRKRHNDDHDEDDGDNDGDNENSDGDGRDDCTRMTTTATSH</sequence>
<accession>A0A0N4U4M7</accession>
<evidence type="ECO:0000313" key="2">
    <source>
        <dbReference type="EMBL" id="VDN56133.1"/>
    </source>
</evidence>
<feature type="compositionally biased region" description="Polar residues" evidence="1">
    <location>
        <begin position="15"/>
        <end position="24"/>
    </location>
</feature>
<feature type="region of interest" description="Disordered" evidence="1">
    <location>
        <begin position="15"/>
        <end position="67"/>
    </location>
</feature>
<evidence type="ECO:0000256" key="1">
    <source>
        <dbReference type="SAM" id="MobiDB-lite"/>
    </source>
</evidence>
<dbReference type="EMBL" id="UYYG01001154">
    <property type="protein sequence ID" value="VDN56133.1"/>
    <property type="molecule type" value="Genomic_DNA"/>
</dbReference>
<dbReference type="Proteomes" id="UP000038040">
    <property type="component" value="Unplaced"/>
</dbReference>
<evidence type="ECO:0000313" key="4">
    <source>
        <dbReference type="Proteomes" id="UP000274756"/>
    </source>
</evidence>
<protein>
    <submittedName>
        <fullName evidence="2 5">Uncharacterized protein</fullName>
    </submittedName>
</protein>
<gene>
    <name evidence="2" type="ORF">DME_LOCUS6106</name>
</gene>
<keyword evidence="4" id="KW-1185">Reference proteome</keyword>
<proteinExistence type="predicted"/>
<dbReference type="WBParaSite" id="DME_0000174601-mRNA-1">
    <property type="protein sequence ID" value="DME_0000174601-mRNA-1"/>
    <property type="gene ID" value="DME_0000174601"/>
</dbReference>
<name>A0A0N4U4M7_DRAME</name>
<reference evidence="2 4" key="2">
    <citation type="submission" date="2018-11" db="EMBL/GenBank/DDBJ databases">
        <authorList>
            <consortium name="Pathogen Informatics"/>
        </authorList>
    </citation>
    <scope>NUCLEOTIDE SEQUENCE [LARGE SCALE GENOMIC DNA]</scope>
</reference>
<organism evidence="3 5">
    <name type="scientific">Dracunculus medinensis</name>
    <name type="common">Guinea worm</name>
    <dbReference type="NCBI Taxonomy" id="318479"/>
    <lineage>
        <taxon>Eukaryota</taxon>
        <taxon>Metazoa</taxon>
        <taxon>Ecdysozoa</taxon>
        <taxon>Nematoda</taxon>
        <taxon>Chromadorea</taxon>
        <taxon>Rhabditida</taxon>
        <taxon>Spirurina</taxon>
        <taxon>Dracunculoidea</taxon>
        <taxon>Dracunculidae</taxon>
        <taxon>Dracunculus</taxon>
    </lineage>
</organism>
<evidence type="ECO:0000313" key="5">
    <source>
        <dbReference type="WBParaSite" id="DME_0000174601-mRNA-1"/>
    </source>
</evidence>
<reference evidence="5" key="1">
    <citation type="submission" date="2017-02" db="UniProtKB">
        <authorList>
            <consortium name="WormBaseParasite"/>
        </authorList>
    </citation>
    <scope>IDENTIFICATION</scope>
</reference>
<dbReference type="Proteomes" id="UP000274756">
    <property type="component" value="Unassembled WGS sequence"/>
</dbReference>
<evidence type="ECO:0000313" key="3">
    <source>
        <dbReference type="Proteomes" id="UP000038040"/>
    </source>
</evidence>